<evidence type="ECO:0000313" key="10">
    <source>
        <dbReference type="EMBL" id="SMF43412.1"/>
    </source>
</evidence>
<proteinExistence type="predicted"/>
<sequence length="225" mass="25292">MGCADRFFFAIFSLFRFTINAGLLERPLVAGALWGFVTGDYATSLKIAVFFELFWLDNIPAGTYIPPHILASTFAALALTSSFGFTEAPKVMCILLACLPLAQLGAWLENSLRQWHNHGYYKLLNWARKGKSGDDMPRKLVVQSILRTLSTSWLFFWTSTVILHYILRIFFHKWGGIIAPVEIQWSFLWIAASLGGLLALRLRKAYATFVFGVVIFGFVLLAGIV</sequence>
<evidence type="ECO:0000256" key="7">
    <source>
        <dbReference type="ARBA" id="ARBA00022989"/>
    </source>
</evidence>
<keyword evidence="4" id="KW-0762">Sugar transport</keyword>
<protein>
    <submittedName>
        <fullName evidence="10">PTS system, mannose-specific IIC component</fullName>
    </submittedName>
</protein>
<dbReference type="OrthoDB" id="5470835at2"/>
<keyword evidence="3" id="KW-1003">Cell membrane</keyword>
<gene>
    <name evidence="10" type="ORF">SAMN06295933_3556</name>
</gene>
<feature type="transmembrane region" description="Helical" evidence="9">
    <location>
        <begin position="183"/>
        <end position="200"/>
    </location>
</feature>
<dbReference type="STRING" id="1519643.SAMN06295933_3556"/>
<evidence type="ECO:0000256" key="3">
    <source>
        <dbReference type="ARBA" id="ARBA00022475"/>
    </source>
</evidence>
<feature type="transmembrane region" description="Helical" evidence="9">
    <location>
        <begin position="6"/>
        <end position="24"/>
    </location>
</feature>
<evidence type="ECO:0000256" key="5">
    <source>
        <dbReference type="ARBA" id="ARBA00022683"/>
    </source>
</evidence>
<dbReference type="AlphaFoldDB" id="A0A1X7F0X4"/>
<dbReference type="Proteomes" id="UP000192906">
    <property type="component" value="Unassembled WGS sequence"/>
</dbReference>
<comment type="subcellular location">
    <subcellularLocation>
        <location evidence="1">Cell membrane</location>
        <topology evidence="1">Multi-pass membrane protein</topology>
    </subcellularLocation>
</comment>
<evidence type="ECO:0000256" key="1">
    <source>
        <dbReference type="ARBA" id="ARBA00004651"/>
    </source>
</evidence>
<feature type="transmembrane region" description="Helical" evidence="9">
    <location>
        <begin position="206"/>
        <end position="224"/>
    </location>
</feature>
<dbReference type="EMBL" id="FWZU01000008">
    <property type="protein sequence ID" value="SMF43412.1"/>
    <property type="molecule type" value="Genomic_DNA"/>
</dbReference>
<evidence type="ECO:0000256" key="6">
    <source>
        <dbReference type="ARBA" id="ARBA00022692"/>
    </source>
</evidence>
<keyword evidence="8 9" id="KW-0472">Membrane</keyword>
<accession>A0A1X7F0X4</accession>
<reference evidence="11" key="1">
    <citation type="submission" date="2017-04" db="EMBL/GenBank/DDBJ databases">
        <authorList>
            <person name="Varghese N."/>
            <person name="Submissions S."/>
        </authorList>
    </citation>
    <scope>NUCLEOTIDE SEQUENCE [LARGE SCALE GENOMIC DNA]</scope>
    <source>
        <strain evidence="11">K3S</strain>
    </source>
</reference>
<organism evidence="10 11">
    <name type="scientific">Desulfovibrio gilichinskyi</name>
    <dbReference type="NCBI Taxonomy" id="1519643"/>
    <lineage>
        <taxon>Bacteria</taxon>
        <taxon>Pseudomonadati</taxon>
        <taxon>Thermodesulfobacteriota</taxon>
        <taxon>Desulfovibrionia</taxon>
        <taxon>Desulfovibrionales</taxon>
        <taxon>Desulfovibrionaceae</taxon>
        <taxon>Desulfovibrio</taxon>
    </lineage>
</organism>
<feature type="transmembrane region" description="Helical" evidence="9">
    <location>
        <begin position="153"/>
        <end position="171"/>
    </location>
</feature>
<keyword evidence="6 9" id="KW-0812">Transmembrane</keyword>
<feature type="transmembrane region" description="Helical" evidence="9">
    <location>
        <begin position="61"/>
        <end position="79"/>
    </location>
</feature>
<evidence type="ECO:0000256" key="4">
    <source>
        <dbReference type="ARBA" id="ARBA00022597"/>
    </source>
</evidence>
<evidence type="ECO:0000313" key="11">
    <source>
        <dbReference type="Proteomes" id="UP000192906"/>
    </source>
</evidence>
<keyword evidence="7 9" id="KW-1133">Transmembrane helix</keyword>
<dbReference type="RefSeq" id="WP_085104716.1">
    <property type="nucleotide sequence ID" value="NZ_FWZU01000008.1"/>
</dbReference>
<evidence type="ECO:0000256" key="9">
    <source>
        <dbReference type="SAM" id="Phobius"/>
    </source>
</evidence>
<dbReference type="GO" id="GO:0005886">
    <property type="term" value="C:plasma membrane"/>
    <property type="evidence" value="ECO:0007669"/>
    <property type="project" value="UniProtKB-SubCell"/>
</dbReference>
<keyword evidence="5" id="KW-0598">Phosphotransferase system</keyword>
<dbReference type="GO" id="GO:0009401">
    <property type="term" value="P:phosphoenolpyruvate-dependent sugar phosphotransferase system"/>
    <property type="evidence" value="ECO:0007669"/>
    <property type="project" value="UniProtKB-KW"/>
</dbReference>
<name>A0A1X7F0X4_9BACT</name>
<keyword evidence="2" id="KW-0813">Transport</keyword>
<dbReference type="InterPro" id="IPR004700">
    <property type="entry name" value="PTS_IIC_man"/>
</dbReference>
<evidence type="ECO:0000256" key="8">
    <source>
        <dbReference type="ARBA" id="ARBA00023136"/>
    </source>
</evidence>
<evidence type="ECO:0000256" key="2">
    <source>
        <dbReference type="ARBA" id="ARBA00022448"/>
    </source>
</evidence>
<keyword evidence="11" id="KW-1185">Reference proteome</keyword>
<dbReference type="Pfam" id="PF03609">
    <property type="entry name" value="EII-Sor"/>
    <property type="match status" value="1"/>
</dbReference>